<dbReference type="SUPFAM" id="SSF109854">
    <property type="entry name" value="DinB/YfiT-like putative metalloenzymes"/>
    <property type="match status" value="1"/>
</dbReference>
<dbReference type="GO" id="GO:0016853">
    <property type="term" value="F:isomerase activity"/>
    <property type="evidence" value="ECO:0007669"/>
    <property type="project" value="UniProtKB-KW"/>
</dbReference>
<gene>
    <name evidence="2" type="ORF">ACFPET_20090</name>
</gene>
<dbReference type="Pfam" id="PF11716">
    <property type="entry name" value="MDMPI_N"/>
    <property type="match status" value="1"/>
</dbReference>
<dbReference type="EMBL" id="JBHSDK010000034">
    <property type="protein sequence ID" value="MFC4337500.1"/>
    <property type="molecule type" value="Genomic_DNA"/>
</dbReference>
<dbReference type="InterPro" id="IPR024344">
    <property type="entry name" value="MDMPI_metal-binding"/>
</dbReference>
<proteinExistence type="predicted"/>
<organism evidence="2 3">
    <name type="scientific">Salininema proteolyticum</name>
    <dbReference type="NCBI Taxonomy" id="1607685"/>
    <lineage>
        <taxon>Bacteria</taxon>
        <taxon>Bacillati</taxon>
        <taxon>Actinomycetota</taxon>
        <taxon>Actinomycetes</taxon>
        <taxon>Glycomycetales</taxon>
        <taxon>Glycomycetaceae</taxon>
        <taxon>Salininema</taxon>
    </lineage>
</organism>
<evidence type="ECO:0000313" key="2">
    <source>
        <dbReference type="EMBL" id="MFC4337500.1"/>
    </source>
</evidence>
<dbReference type="Proteomes" id="UP001595823">
    <property type="component" value="Unassembled WGS sequence"/>
</dbReference>
<evidence type="ECO:0000313" key="3">
    <source>
        <dbReference type="Proteomes" id="UP001595823"/>
    </source>
</evidence>
<evidence type="ECO:0000259" key="1">
    <source>
        <dbReference type="Pfam" id="PF11716"/>
    </source>
</evidence>
<sequence length="212" mass="22478">MNEKRDLFLSTAEVYLDYLERPAVAAKWTEPSALDEFTVAGLAGHTSSQITSAAAALAAEGDERPGKDLFDHYAQAAWATTGIDSEANTGIRDSGENLAAAGHKELCATTREALEQVRTALPSAPADSRGATSTWDYTLPLDDYLVTRTVELVVHGDDLAHSLPADPPAYPQAAYDLTFHVLTRLAAARHGNSALIGALARSERAPGTVAAF</sequence>
<comment type="caution">
    <text evidence="2">The sequence shown here is derived from an EMBL/GenBank/DDBJ whole genome shotgun (WGS) entry which is preliminary data.</text>
</comment>
<dbReference type="RefSeq" id="WP_380624549.1">
    <property type="nucleotide sequence ID" value="NZ_JBHSDK010000034.1"/>
</dbReference>
<reference evidence="3" key="1">
    <citation type="journal article" date="2019" name="Int. J. Syst. Evol. Microbiol.">
        <title>The Global Catalogue of Microorganisms (GCM) 10K type strain sequencing project: providing services to taxonomists for standard genome sequencing and annotation.</title>
        <authorList>
            <consortium name="The Broad Institute Genomics Platform"/>
            <consortium name="The Broad Institute Genome Sequencing Center for Infectious Disease"/>
            <person name="Wu L."/>
            <person name="Ma J."/>
        </authorList>
    </citation>
    <scope>NUCLEOTIDE SEQUENCE [LARGE SCALE GENOMIC DNA]</scope>
    <source>
        <strain evidence="3">IBRC-M 10908</strain>
    </source>
</reference>
<dbReference type="InterPro" id="IPR034660">
    <property type="entry name" value="DinB/YfiT-like"/>
</dbReference>
<dbReference type="Gene3D" id="1.20.120.450">
    <property type="entry name" value="dinb family like domain"/>
    <property type="match status" value="1"/>
</dbReference>
<feature type="domain" description="Mycothiol-dependent maleylpyruvate isomerase metal-binding" evidence="1">
    <location>
        <begin position="21"/>
        <end position="160"/>
    </location>
</feature>
<keyword evidence="2" id="KW-0413">Isomerase</keyword>
<keyword evidence="3" id="KW-1185">Reference proteome</keyword>
<protein>
    <submittedName>
        <fullName evidence="2">Maleylpyruvate isomerase N-terminal domain-containing protein</fullName>
    </submittedName>
</protein>
<name>A0ABV8U316_9ACTN</name>
<accession>A0ABV8U316</accession>